<protein>
    <submittedName>
        <fullName evidence="2">MFS transporter</fullName>
    </submittedName>
</protein>
<dbReference type="HOGENOM" id="CLU_1968681_0_0_6"/>
<feature type="transmembrane region" description="Helical" evidence="1">
    <location>
        <begin position="43"/>
        <end position="62"/>
    </location>
</feature>
<proteinExistence type="predicted"/>
<dbReference type="STRING" id="216142.LT40_13195"/>
<sequence length="127" mass="13665">MTQTLWVGGLWMLHFGVLPALVKVGIAPLLVEDIGSQTGTLLVGFAGACAVLQLLLLARLQGFAGLVRDVRGQLLWAVLVGCATYFAVGWMLTDALRWQLLCYLVVGVIGLVLVVQPVPSRARRARP</sequence>
<name>A0A089YX04_9PSED</name>
<evidence type="ECO:0000313" key="3">
    <source>
        <dbReference type="Proteomes" id="UP000029499"/>
    </source>
</evidence>
<dbReference type="EMBL" id="CP009533">
    <property type="protein sequence ID" value="AIS18285.1"/>
    <property type="molecule type" value="Genomic_DNA"/>
</dbReference>
<feature type="transmembrane region" description="Helical" evidence="1">
    <location>
        <begin position="98"/>
        <end position="118"/>
    </location>
</feature>
<feature type="transmembrane region" description="Helical" evidence="1">
    <location>
        <begin position="12"/>
        <end position="31"/>
    </location>
</feature>
<keyword evidence="1" id="KW-1133">Transmembrane helix</keyword>
<organism evidence="2 3">
    <name type="scientific">Pseudomonas rhizosphaerae</name>
    <dbReference type="NCBI Taxonomy" id="216142"/>
    <lineage>
        <taxon>Bacteria</taxon>
        <taxon>Pseudomonadati</taxon>
        <taxon>Pseudomonadota</taxon>
        <taxon>Gammaproteobacteria</taxon>
        <taxon>Pseudomonadales</taxon>
        <taxon>Pseudomonadaceae</taxon>
        <taxon>Pseudomonas</taxon>
    </lineage>
</organism>
<dbReference type="Proteomes" id="UP000029499">
    <property type="component" value="Chromosome"/>
</dbReference>
<keyword evidence="1" id="KW-0472">Membrane</keyword>
<reference evidence="2 3" key="1">
    <citation type="journal article" date="2015" name="J. Biotechnol.">
        <title>Complete genome sequence of Pseudomonas rhizosphaerae IH5T (=DSM 16299T), a phosphate-solubilizing rhizobacterium for bacterial biofertilizer.</title>
        <authorList>
            <person name="Kwak Y."/>
            <person name="Jung B.K."/>
            <person name="Shin J.H."/>
        </authorList>
    </citation>
    <scope>NUCLEOTIDE SEQUENCE [LARGE SCALE GENOMIC DNA]</scope>
    <source>
        <strain evidence="2">DSM 16299</strain>
    </source>
</reference>
<accession>A0A089YX04</accession>
<gene>
    <name evidence="2" type="ORF">LT40_13195</name>
</gene>
<evidence type="ECO:0000256" key="1">
    <source>
        <dbReference type="SAM" id="Phobius"/>
    </source>
</evidence>
<feature type="transmembrane region" description="Helical" evidence="1">
    <location>
        <begin position="74"/>
        <end position="92"/>
    </location>
</feature>
<keyword evidence="1" id="KW-0812">Transmembrane</keyword>
<evidence type="ECO:0000313" key="2">
    <source>
        <dbReference type="EMBL" id="AIS18285.1"/>
    </source>
</evidence>
<dbReference type="AlphaFoldDB" id="A0A089YX04"/>
<dbReference type="KEGG" id="prh:LT40_13195"/>
<keyword evidence="3" id="KW-1185">Reference proteome</keyword>